<feature type="transmembrane region" description="Helical" evidence="2">
    <location>
        <begin position="389"/>
        <end position="409"/>
    </location>
</feature>
<name>A0A919UKH3_9MICO</name>
<dbReference type="Proteomes" id="UP000652354">
    <property type="component" value="Unassembled WGS sequence"/>
</dbReference>
<dbReference type="RefSeq" id="WP_203655994.1">
    <property type="nucleotide sequence ID" value="NZ_BONR01000003.1"/>
</dbReference>
<organism evidence="3 4">
    <name type="scientific">Demequina activiva</name>
    <dbReference type="NCBI Taxonomy" id="1582364"/>
    <lineage>
        <taxon>Bacteria</taxon>
        <taxon>Bacillati</taxon>
        <taxon>Actinomycetota</taxon>
        <taxon>Actinomycetes</taxon>
        <taxon>Micrococcales</taxon>
        <taxon>Demequinaceae</taxon>
        <taxon>Demequina</taxon>
    </lineage>
</organism>
<protein>
    <recommendedName>
        <fullName evidence="5">ABC-type transport system involved in multi-copper enzyme maturation, permease component</fullName>
    </recommendedName>
</protein>
<feature type="transmembrane region" description="Helical" evidence="2">
    <location>
        <begin position="165"/>
        <end position="186"/>
    </location>
</feature>
<feature type="region of interest" description="Disordered" evidence="1">
    <location>
        <begin position="1"/>
        <end position="31"/>
    </location>
</feature>
<feature type="transmembrane region" description="Helical" evidence="2">
    <location>
        <begin position="129"/>
        <end position="153"/>
    </location>
</feature>
<feature type="transmembrane region" description="Helical" evidence="2">
    <location>
        <begin position="198"/>
        <end position="222"/>
    </location>
</feature>
<evidence type="ECO:0008006" key="5">
    <source>
        <dbReference type="Google" id="ProtNLM"/>
    </source>
</evidence>
<dbReference type="GO" id="GO:0005886">
    <property type="term" value="C:plasma membrane"/>
    <property type="evidence" value="ECO:0007669"/>
    <property type="project" value="UniProtKB-SubCell"/>
</dbReference>
<feature type="compositionally biased region" description="Pro residues" evidence="1">
    <location>
        <begin position="9"/>
        <end position="24"/>
    </location>
</feature>
<gene>
    <name evidence="3" type="ORF">Dac01nite_17220</name>
</gene>
<dbReference type="EMBL" id="BONR01000003">
    <property type="protein sequence ID" value="GIG54970.1"/>
    <property type="molecule type" value="Genomic_DNA"/>
</dbReference>
<dbReference type="GO" id="GO:0140359">
    <property type="term" value="F:ABC-type transporter activity"/>
    <property type="evidence" value="ECO:0007669"/>
    <property type="project" value="InterPro"/>
</dbReference>
<evidence type="ECO:0000313" key="3">
    <source>
        <dbReference type="EMBL" id="GIG54970.1"/>
    </source>
</evidence>
<accession>A0A919UKH3</accession>
<evidence type="ECO:0000313" key="4">
    <source>
        <dbReference type="Proteomes" id="UP000652354"/>
    </source>
</evidence>
<evidence type="ECO:0000256" key="1">
    <source>
        <dbReference type="SAM" id="MobiDB-lite"/>
    </source>
</evidence>
<proteinExistence type="predicted"/>
<dbReference type="Pfam" id="PF12679">
    <property type="entry name" value="ABC2_membrane_2"/>
    <property type="match status" value="1"/>
</dbReference>
<dbReference type="AlphaFoldDB" id="A0A919UKH3"/>
<feature type="transmembrane region" description="Helical" evidence="2">
    <location>
        <begin position="53"/>
        <end position="73"/>
    </location>
</feature>
<evidence type="ECO:0000256" key="2">
    <source>
        <dbReference type="SAM" id="Phobius"/>
    </source>
</evidence>
<keyword evidence="4" id="KW-1185">Reference proteome</keyword>
<reference evidence="3" key="1">
    <citation type="submission" date="2021-01" db="EMBL/GenBank/DDBJ databases">
        <title>Whole genome shotgun sequence of Demequina activiva NBRC 110675.</title>
        <authorList>
            <person name="Komaki H."/>
            <person name="Tamura T."/>
        </authorList>
    </citation>
    <scope>NUCLEOTIDE SEQUENCE</scope>
    <source>
        <strain evidence="3">NBRC 110675</strain>
    </source>
</reference>
<keyword evidence="2" id="KW-0472">Membrane</keyword>
<keyword evidence="2" id="KW-0812">Transmembrane</keyword>
<keyword evidence="2" id="KW-1133">Transmembrane helix</keyword>
<sequence length="426" mass="46300">MSTDTTTQTPPPRPDVPVSPPPRTGNPWMPTPHGVSLMMRIELRRRRPSAKGYVFYGILFAIVIAICIAAAVFAPPELSSVNFEIVLIMVLGVGMLIAPSLSATSINGDSGEGVLAPLQMSHLTAGDIAVGKLLASWVVSVVALVALSPFLIYTFLNSGWRWNEALLTVGAILLVVLTFTAVGLAWSSIAARAVASVALAHLTTGFFLIGTLIVFGVASILVTEESASRDRYIDWSTLDQEASAALDEAYMTGDYSQLDPDDYTCIESDWPMTITHTDRIAWILLLNPAVMITESAPVVDPVTWEEDGRAAPGMFAMIHSLISDARLGPDEEVSDFQAYDECAELQGMIDGTVPTYDEDMTQEEIDAFFAADEAEQNERQQRLANLTPAPWIGLGVQLTLLIGSMWIVIRRLRVPYKKLRTGTRVA</sequence>
<comment type="caution">
    <text evidence="3">The sequence shown here is derived from an EMBL/GenBank/DDBJ whole genome shotgun (WGS) entry which is preliminary data.</text>
</comment>
<feature type="transmembrane region" description="Helical" evidence="2">
    <location>
        <begin position="85"/>
        <end position="108"/>
    </location>
</feature>